<dbReference type="RefSeq" id="WP_091939302.1">
    <property type="nucleotide sequence ID" value="NZ_FNCY01000018.1"/>
</dbReference>
<dbReference type="SUPFAM" id="SSF74650">
    <property type="entry name" value="Galactose mutarotase-like"/>
    <property type="match status" value="1"/>
</dbReference>
<dbReference type="Proteomes" id="UP000198607">
    <property type="component" value="Unassembled WGS sequence"/>
</dbReference>
<dbReference type="AlphaFoldDB" id="A0A1G8KCC7"/>
<dbReference type="GO" id="GO:0047938">
    <property type="term" value="F:glucose-6-phosphate 1-epimerase activity"/>
    <property type="evidence" value="ECO:0007669"/>
    <property type="project" value="UniProtKB-UniRule"/>
</dbReference>
<reference evidence="6 7" key="1">
    <citation type="submission" date="2016-10" db="EMBL/GenBank/DDBJ databases">
        <authorList>
            <person name="de Groot N.N."/>
        </authorList>
    </citation>
    <scope>NUCLEOTIDE SEQUENCE [LARGE SCALE GENOMIC DNA]</scope>
    <source>
        <strain evidence="6 7">DSM 5885</strain>
    </source>
</reference>
<dbReference type="EC" id="5.1.3.15" evidence="4"/>
<evidence type="ECO:0000313" key="6">
    <source>
        <dbReference type="EMBL" id="SDI41105.1"/>
    </source>
</evidence>
<feature type="active site" evidence="5">
    <location>
        <position position="178"/>
    </location>
</feature>
<dbReference type="CDD" id="cd09020">
    <property type="entry name" value="D-hex-6-P-epi_like"/>
    <property type="match status" value="1"/>
</dbReference>
<evidence type="ECO:0000313" key="7">
    <source>
        <dbReference type="Proteomes" id="UP000198607"/>
    </source>
</evidence>
<gene>
    <name evidence="6" type="ORF">SAMN05660652_03381</name>
</gene>
<accession>A0A1G8KCC7</accession>
<dbReference type="OrthoDB" id="9790727at2"/>
<sequence length="303" mass="32271">MPNPTTLKQISQTSGLSLVSSTALYPAQHAPGDTGLPMLVVENALGRAVIALQGAHLMSFVPAGQAEMFWASPKTALKEATPIRAGIPLCLPWFGPGPDGKSMHGFARTAEWTLVEACLLDSGETELALELAGDATTNALWPHAFVFRLDVRVGKTLTLGLTATNTGALDAPLAFAFHSYFAVPNVAAARVSGLEGTTYIDKMDNFARKQQNGEVVITGTTDRIYLDVPAQQTVRSAAGDILVESDARCAVVWNAWTNDKNIADLGEGNHVGYLCVERGDVADYAVTIAPGGRYRTWMILARA</sequence>
<dbReference type="Gene3D" id="2.70.98.10">
    <property type="match status" value="1"/>
</dbReference>
<dbReference type="STRING" id="83767.SAMN05660652_03381"/>
<proteinExistence type="inferred from homology"/>
<dbReference type="GO" id="GO:0005975">
    <property type="term" value="P:carbohydrate metabolic process"/>
    <property type="evidence" value="ECO:0007669"/>
    <property type="project" value="InterPro"/>
</dbReference>
<evidence type="ECO:0000256" key="4">
    <source>
        <dbReference type="PIRNR" id="PIRNR016020"/>
    </source>
</evidence>
<dbReference type="InterPro" id="IPR014718">
    <property type="entry name" value="GH-type_carb-bd"/>
</dbReference>
<dbReference type="InterPro" id="IPR008183">
    <property type="entry name" value="Aldose_1/G6P_1-epimerase"/>
</dbReference>
<comment type="catalytic activity">
    <reaction evidence="1">
        <text>alpha-D-glucose 6-phosphate = beta-D-glucose 6-phosphate</text>
        <dbReference type="Rhea" id="RHEA:16249"/>
        <dbReference type="ChEBI" id="CHEBI:58225"/>
        <dbReference type="ChEBI" id="CHEBI:58247"/>
        <dbReference type="EC" id="5.1.3.15"/>
    </reaction>
</comment>
<dbReference type="PANTHER" id="PTHR11122:SF13">
    <property type="entry name" value="GLUCOSE-6-PHOSPHATE 1-EPIMERASE"/>
    <property type="match status" value="1"/>
</dbReference>
<comment type="similarity">
    <text evidence="2 4">Belongs to the glucose-6-phosphate 1-epimerase family.</text>
</comment>
<dbReference type="PANTHER" id="PTHR11122">
    <property type="entry name" value="APOSPORY-ASSOCIATED PROTEIN C-RELATED"/>
    <property type="match status" value="1"/>
</dbReference>
<dbReference type="InterPro" id="IPR025532">
    <property type="entry name" value="G6P_1-epimerase"/>
</dbReference>
<name>A0A1G8KCC7_9RHOO</name>
<evidence type="ECO:0000256" key="3">
    <source>
        <dbReference type="ARBA" id="ARBA00023235"/>
    </source>
</evidence>
<dbReference type="InterPro" id="IPR011013">
    <property type="entry name" value="Gal_mutarotase_sf_dom"/>
</dbReference>
<evidence type="ECO:0000256" key="5">
    <source>
        <dbReference type="PIRSR" id="PIRSR016020-1"/>
    </source>
</evidence>
<dbReference type="EMBL" id="FNCY01000018">
    <property type="protein sequence ID" value="SDI41105.1"/>
    <property type="molecule type" value="Genomic_DNA"/>
</dbReference>
<feature type="active site" evidence="5">
    <location>
        <position position="277"/>
    </location>
</feature>
<dbReference type="GO" id="GO:0030246">
    <property type="term" value="F:carbohydrate binding"/>
    <property type="evidence" value="ECO:0007669"/>
    <property type="project" value="UniProtKB-UniRule"/>
</dbReference>
<dbReference type="Pfam" id="PF01263">
    <property type="entry name" value="Aldose_epim"/>
    <property type="match status" value="1"/>
</dbReference>
<keyword evidence="7" id="KW-1185">Reference proteome</keyword>
<protein>
    <recommendedName>
        <fullName evidence="4">Putative glucose-6-phosphate 1-epimerase</fullName>
        <ecNumber evidence="4">5.1.3.15</ecNumber>
    </recommendedName>
</protein>
<keyword evidence="3 4" id="KW-0413">Isomerase</keyword>
<dbReference type="PIRSF" id="PIRSF016020">
    <property type="entry name" value="PHexose_mutarotase"/>
    <property type="match status" value="1"/>
</dbReference>
<evidence type="ECO:0000256" key="2">
    <source>
        <dbReference type="ARBA" id="ARBA00005866"/>
    </source>
</evidence>
<organism evidence="6 7">
    <name type="scientific">Propionivibrio dicarboxylicus</name>
    <dbReference type="NCBI Taxonomy" id="83767"/>
    <lineage>
        <taxon>Bacteria</taxon>
        <taxon>Pseudomonadati</taxon>
        <taxon>Pseudomonadota</taxon>
        <taxon>Betaproteobacteria</taxon>
        <taxon>Rhodocyclales</taxon>
        <taxon>Rhodocyclaceae</taxon>
        <taxon>Propionivibrio</taxon>
    </lineage>
</organism>
<evidence type="ECO:0000256" key="1">
    <source>
        <dbReference type="ARBA" id="ARBA00001096"/>
    </source>
</evidence>